<feature type="compositionally biased region" description="Basic residues" evidence="12">
    <location>
        <begin position="1"/>
        <end position="14"/>
    </location>
</feature>
<evidence type="ECO:0000313" key="16">
    <source>
        <dbReference type="Proteomes" id="UP000694402"/>
    </source>
</evidence>
<dbReference type="GO" id="GO:0005829">
    <property type="term" value="C:cytosol"/>
    <property type="evidence" value="ECO:0007669"/>
    <property type="project" value="UniProtKB-ARBA"/>
</dbReference>
<feature type="compositionally biased region" description="Basic and acidic residues" evidence="12">
    <location>
        <begin position="175"/>
        <end position="299"/>
    </location>
</feature>
<feature type="compositionally biased region" description="Low complexity" evidence="12">
    <location>
        <begin position="388"/>
        <end position="402"/>
    </location>
</feature>
<feature type="compositionally biased region" description="Gly residues" evidence="12">
    <location>
        <begin position="586"/>
        <end position="598"/>
    </location>
</feature>
<evidence type="ECO:0000256" key="3">
    <source>
        <dbReference type="ARBA" id="ARBA00022553"/>
    </source>
</evidence>
<dbReference type="InterPro" id="IPR012677">
    <property type="entry name" value="Nucleotide-bd_a/b_plait_sf"/>
</dbReference>
<gene>
    <name evidence="15" type="primary">LOC112246228</name>
</gene>
<evidence type="ECO:0000256" key="2">
    <source>
        <dbReference type="ARBA" id="ARBA00022540"/>
    </source>
</evidence>
<keyword evidence="3" id="KW-0597">Phosphoprotein</keyword>
<comment type="function">
    <text evidence="8">Required for the binding of mRNA to ribosomes. Functions in close association with EIF4-F and EIF4-A. Binds near the 5'-terminal cap of mRNA in presence of EIF-4F and ATP. Promotes the ATPase activity and the ATP-dependent RNA unwinding activity of both EIF4-A and EIF4-F.</text>
</comment>
<dbReference type="Pfam" id="PF00076">
    <property type="entry name" value="RRM_1"/>
    <property type="match status" value="1"/>
</dbReference>
<dbReference type="GO" id="GO:0003723">
    <property type="term" value="F:RNA binding"/>
    <property type="evidence" value="ECO:0007669"/>
    <property type="project" value="UniProtKB-UniRule"/>
</dbReference>
<keyword evidence="4" id="KW-0832">Ubl conjugation</keyword>
<dbReference type="InterPro" id="IPR000504">
    <property type="entry name" value="RRM_dom"/>
</dbReference>
<feature type="transmembrane region" description="Helical" evidence="13">
    <location>
        <begin position="720"/>
        <end position="738"/>
    </location>
</feature>
<evidence type="ECO:0000256" key="5">
    <source>
        <dbReference type="ARBA" id="ARBA00022884"/>
    </source>
</evidence>
<dbReference type="InterPro" id="IPR033107">
    <property type="entry name" value="EIF-4B_RRM"/>
</dbReference>
<reference evidence="15" key="2">
    <citation type="submission" date="2025-09" db="UniProtKB">
        <authorList>
            <consortium name="Ensembl"/>
        </authorList>
    </citation>
    <scope>IDENTIFICATION</scope>
</reference>
<keyword evidence="16" id="KW-1185">Reference proteome</keyword>
<dbReference type="Gene3D" id="3.30.70.330">
    <property type="match status" value="1"/>
</dbReference>
<sequence>MAAPAKKKGNKKGKTLTLTDFLAEDNGSGGNAPPPQPSYAKSTSWADETDDVEGDVSTSWHSGEDSYRAPAIDRNILPTAPRSAREPNVDRSRLPRSPPYTAFLGNLPYDVSEESIMDFFRGLAISAVRLPREPSNPERLKGFGYAEFDDVDSLLRALTLNEENLGNRRIRVDIADQSNDKEGRDNGQMGGRDRMGRMGDMGGPDKTDSDDWRARPTADADDGPPKREESAFGSRDRYGDRDGPRRDNDRGFGGDRDRGFGGDRDRGFGGDRDRGFGGDRDSGRDRGFGGRDRYDDRGGESGAFGSRRDRDDGGRRAFGSGYRRDDDGGGGGRYGDRDRYGGDREDRYERREERGGEGGPTQRPKLVLKPRSTPKEEEQARSGGGGAAPAAPATAPSSGRASIFGAAKPVDTAAKEREVEEKLQRQLEEDKSRGFERKPRDRDRDPSWRSEEPLSERPATRSRTGSESSQTGSTSGGRVSRRRESERSVENEVFSGKEDDPPSPGARPTSANSSTSSSKEPLKVMPAPPPKENAWAKRPAVSAGSTPVSPSDAACPKLSSSSADERGSGRDENKVDGVRRDRGPPRGRGGAAGPGAGRGRGEGANRDRRREEDRKDNRRDRDSRPAPEPKKYEESPTPVSPGVTSSALDPPHSGFGFSSNSHTLLFRGSQKVLKTERSRLSLNLSPKLSSVLYPIILSHWLQCSTETAHGSTLFRVSLNVARFFLSLCLFFCLFCFYCKIHTSGKNMGPAY</sequence>
<feature type="compositionally biased region" description="Basic and acidic residues" evidence="12">
    <location>
        <begin position="334"/>
        <end position="356"/>
    </location>
</feature>
<evidence type="ECO:0000256" key="7">
    <source>
        <dbReference type="ARBA" id="ARBA00022990"/>
    </source>
</evidence>
<keyword evidence="7" id="KW-0007">Acetylation</keyword>
<evidence type="ECO:0000256" key="12">
    <source>
        <dbReference type="SAM" id="MobiDB-lite"/>
    </source>
</evidence>
<dbReference type="CDD" id="cd12402">
    <property type="entry name" value="RRM_eIF4B"/>
    <property type="match status" value="1"/>
</dbReference>
<organism evidence="15 16">
    <name type="scientific">Oncorhynchus tshawytscha</name>
    <name type="common">Chinook salmon</name>
    <name type="synonym">Salmo tshawytscha</name>
    <dbReference type="NCBI Taxonomy" id="74940"/>
    <lineage>
        <taxon>Eukaryota</taxon>
        <taxon>Metazoa</taxon>
        <taxon>Chordata</taxon>
        <taxon>Craniata</taxon>
        <taxon>Vertebrata</taxon>
        <taxon>Euteleostomi</taxon>
        <taxon>Actinopterygii</taxon>
        <taxon>Neopterygii</taxon>
        <taxon>Teleostei</taxon>
        <taxon>Protacanthopterygii</taxon>
        <taxon>Salmoniformes</taxon>
        <taxon>Salmonidae</taxon>
        <taxon>Salmoninae</taxon>
        <taxon>Oncorhynchus</taxon>
    </lineage>
</organism>
<feature type="region of interest" description="Disordered" evidence="12">
    <location>
        <begin position="1"/>
        <end position="100"/>
    </location>
</feature>
<dbReference type="PANTHER" id="PTHR23236">
    <property type="entry name" value="EUKARYOTIC TRANSLATION INITIATION FACTOR 4B/4H"/>
    <property type="match status" value="1"/>
</dbReference>
<evidence type="ECO:0000256" key="1">
    <source>
        <dbReference type="ARBA" id="ARBA00022499"/>
    </source>
</evidence>
<keyword evidence="13" id="KW-1133">Transmembrane helix</keyword>
<evidence type="ECO:0000313" key="15">
    <source>
        <dbReference type="Ensembl" id="ENSOTSP00005039448.1"/>
    </source>
</evidence>
<keyword evidence="1" id="KW-1017">Isopeptide bond</keyword>
<dbReference type="GO" id="GO:0003743">
    <property type="term" value="F:translation initiation factor activity"/>
    <property type="evidence" value="ECO:0007669"/>
    <property type="project" value="UniProtKB-KW"/>
</dbReference>
<name>A0A8C8FWE2_ONCTS</name>
<feature type="compositionally biased region" description="Basic and acidic residues" evidence="12">
    <location>
        <begin position="83"/>
        <end position="93"/>
    </location>
</feature>
<dbReference type="GeneTree" id="ENSGT00940000153336"/>
<evidence type="ECO:0000256" key="4">
    <source>
        <dbReference type="ARBA" id="ARBA00022843"/>
    </source>
</evidence>
<feature type="compositionally biased region" description="Basic and acidic residues" evidence="12">
    <location>
        <begin position="563"/>
        <end position="584"/>
    </location>
</feature>
<dbReference type="SMART" id="SM00360">
    <property type="entry name" value="RRM"/>
    <property type="match status" value="1"/>
</dbReference>
<keyword evidence="13" id="KW-0812">Transmembrane</keyword>
<proteinExistence type="predicted"/>
<keyword evidence="2" id="KW-0396">Initiation factor</keyword>
<feature type="compositionally biased region" description="Basic and acidic residues" evidence="12">
    <location>
        <begin position="413"/>
        <end position="459"/>
    </location>
</feature>
<feature type="compositionally biased region" description="Low complexity" evidence="12">
    <location>
        <begin position="509"/>
        <end position="518"/>
    </location>
</feature>
<dbReference type="Ensembl" id="ENSOTST00005042933.2">
    <property type="protein sequence ID" value="ENSOTSP00005039448.1"/>
    <property type="gene ID" value="ENSOTSG00005078193.1"/>
</dbReference>
<dbReference type="SUPFAM" id="SSF54928">
    <property type="entry name" value="RNA-binding domain, RBD"/>
    <property type="match status" value="1"/>
</dbReference>
<evidence type="ECO:0000259" key="14">
    <source>
        <dbReference type="PROSITE" id="PS50102"/>
    </source>
</evidence>
<keyword evidence="6" id="KW-0648">Protein biosynthesis</keyword>
<dbReference type="Proteomes" id="UP000694402">
    <property type="component" value="Unassembled WGS sequence"/>
</dbReference>
<evidence type="ECO:0000256" key="11">
    <source>
        <dbReference type="PROSITE-ProRule" id="PRU00176"/>
    </source>
</evidence>
<evidence type="ECO:0000256" key="13">
    <source>
        <dbReference type="SAM" id="Phobius"/>
    </source>
</evidence>
<feature type="compositionally biased region" description="Basic and acidic residues" evidence="12">
    <location>
        <begin position="599"/>
        <end position="634"/>
    </location>
</feature>
<feature type="domain" description="RRM" evidence="14">
    <location>
        <begin position="100"/>
        <end position="177"/>
    </location>
</feature>
<keyword evidence="13" id="KW-0472">Membrane</keyword>
<feature type="region of interest" description="Disordered" evidence="12">
    <location>
        <begin position="175"/>
        <end position="653"/>
    </location>
</feature>
<protein>
    <recommendedName>
        <fullName evidence="10">Eukaryotic translation initiation factor 4B</fullName>
    </recommendedName>
</protein>
<feature type="compositionally biased region" description="Low complexity" evidence="12">
    <location>
        <begin position="461"/>
        <end position="478"/>
    </location>
</feature>
<dbReference type="AlphaFoldDB" id="A0A8C8FWE2"/>
<evidence type="ECO:0000256" key="6">
    <source>
        <dbReference type="ARBA" id="ARBA00022917"/>
    </source>
</evidence>
<evidence type="ECO:0000256" key="8">
    <source>
        <dbReference type="ARBA" id="ARBA00057062"/>
    </source>
</evidence>
<accession>A0A8C8FWE2</accession>
<feature type="compositionally biased region" description="Low complexity" evidence="12">
    <location>
        <begin position="635"/>
        <end position="646"/>
    </location>
</feature>
<comment type="subunit">
    <text evidence="9">Self-associates and interacts with EIF3 p170 subunit.</text>
</comment>
<dbReference type="PANTHER" id="PTHR23236:SF2">
    <property type="entry name" value="EUKARYOTIC TRANSLATION INITIATION FACTOR 4B"/>
    <property type="match status" value="1"/>
</dbReference>
<keyword evidence="5 11" id="KW-0694">RNA-binding</keyword>
<feature type="compositionally biased region" description="Basic and acidic residues" evidence="12">
    <location>
        <begin position="482"/>
        <end position="500"/>
    </location>
</feature>
<reference evidence="15" key="1">
    <citation type="submission" date="2025-08" db="UniProtKB">
        <authorList>
            <consortium name="Ensembl"/>
        </authorList>
    </citation>
    <scope>IDENTIFICATION</scope>
</reference>
<dbReference type="InterPro" id="IPR035979">
    <property type="entry name" value="RBD_domain_sf"/>
</dbReference>
<evidence type="ECO:0000256" key="9">
    <source>
        <dbReference type="ARBA" id="ARBA00062097"/>
    </source>
</evidence>
<dbReference type="PROSITE" id="PS50102">
    <property type="entry name" value="RRM"/>
    <property type="match status" value="1"/>
</dbReference>
<feature type="compositionally biased region" description="Basic and acidic residues" evidence="12">
    <location>
        <begin position="306"/>
        <end position="315"/>
    </location>
</feature>
<evidence type="ECO:0000256" key="10">
    <source>
        <dbReference type="ARBA" id="ARBA00067321"/>
    </source>
</evidence>
<dbReference type="FunFam" id="3.30.70.330:FF:000163">
    <property type="entry name" value="Eukaryotic translation initiation factor 4B"/>
    <property type="match status" value="1"/>
</dbReference>